<dbReference type="Pfam" id="PF00501">
    <property type="entry name" value="AMP-binding"/>
    <property type="match status" value="1"/>
</dbReference>
<dbReference type="Gene3D" id="3.30.559.30">
    <property type="entry name" value="Nonribosomal peptide synthetase, condensation domain"/>
    <property type="match status" value="1"/>
</dbReference>
<dbReference type="EMBL" id="BAAANY010000038">
    <property type="protein sequence ID" value="GAA1714115.1"/>
    <property type="molecule type" value="Genomic_DNA"/>
</dbReference>
<dbReference type="Proteomes" id="UP001500618">
    <property type="component" value="Unassembled WGS sequence"/>
</dbReference>
<dbReference type="SUPFAM" id="SSF52777">
    <property type="entry name" value="CoA-dependent acyltransferases"/>
    <property type="match status" value="2"/>
</dbReference>
<organism evidence="6 7">
    <name type="scientific">Fodinicola feengrottensis</name>
    <dbReference type="NCBI Taxonomy" id="435914"/>
    <lineage>
        <taxon>Bacteria</taxon>
        <taxon>Bacillati</taxon>
        <taxon>Actinomycetota</taxon>
        <taxon>Actinomycetes</taxon>
        <taxon>Mycobacteriales</taxon>
        <taxon>Fodinicola</taxon>
    </lineage>
</organism>
<evidence type="ECO:0000256" key="2">
    <source>
        <dbReference type="ARBA" id="ARBA00022450"/>
    </source>
</evidence>
<dbReference type="CDD" id="cd19531">
    <property type="entry name" value="LCL_NRPS-like"/>
    <property type="match status" value="1"/>
</dbReference>
<comment type="cofactor">
    <cofactor evidence="1">
        <name>pantetheine 4'-phosphate</name>
        <dbReference type="ChEBI" id="CHEBI:47942"/>
    </cofactor>
</comment>
<dbReference type="PIRSF" id="PIRSF001617">
    <property type="entry name" value="Alpha-AR"/>
    <property type="match status" value="1"/>
</dbReference>
<dbReference type="NCBIfam" id="TIGR01733">
    <property type="entry name" value="AA-adenyl-dom"/>
    <property type="match status" value="1"/>
</dbReference>
<dbReference type="Gene3D" id="3.40.50.980">
    <property type="match status" value="2"/>
</dbReference>
<dbReference type="InterPro" id="IPR010071">
    <property type="entry name" value="AA_adenyl_dom"/>
</dbReference>
<dbReference type="CDD" id="cd05235">
    <property type="entry name" value="SDR_e1"/>
    <property type="match status" value="1"/>
</dbReference>
<dbReference type="InterPro" id="IPR029058">
    <property type="entry name" value="AB_hydrolase_fold"/>
</dbReference>
<proteinExistence type="predicted"/>
<gene>
    <name evidence="6" type="ORF">GCM10009765_73950</name>
</gene>
<dbReference type="NCBIfam" id="TIGR01746">
    <property type="entry name" value="Thioester-redct"/>
    <property type="match status" value="1"/>
</dbReference>
<evidence type="ECO:0000256" key="1">
    <source>
        <dbReference type="ARBA" id="ARBA00001957"/>
    </source>
</evidence>
<dbReference type="InterPro" id="IPR009081">
    <property type="entry name" value="PP-bd_ACP"/>
</dbReference>
<sequence length="1483" mass="162465">MHEPDAVHQMSLEAKRELLAQLLKAEAAKDADQLSVAQRRYWVLRQMAPEVATHVVTTTELSGVVDSALLQQACAAVVRRRSDLSVGFVEVEGRPVRVHASIAGWVPLSTVDLSDVAAGRQLEQLRQVVAEEAARPFDAASPPLVRLTLVRCSPRLHVLVLVAHQLVADDRSGQLLVDEIRRAYGTLAQDGGVPDSRPAPVFADFATWQRTWLTSEEGARQLEWWRGRLAEVPVLTLPTDRSRPTVKAQGLRGSRVAMPVPAATWEGLKSQVIALGQPVPDIVLAGWAALLARYSGQRDFAIGWLTDGRQRAEWESMVGPCQQTWPVRCVLRGDPTFGDLLAGVSSSVNDSRAHGAVPFERLVEDVPHRQDVAHSPLFQVRFAAEEVEGEQRSGGVGWQPADIPTGLAPFDLTLRLRETPQGASLVLEFAGDLYDDATAERMLDHLLVLLRHVVGDAGTRLGALPLAGETERAQITAWEQTATTTDTHRGLHELIEEQVARTPDAIALRGGGLRVTYAEMNRRANRLAHRLRGLGVGPERLVAVTADRRPESVIALLGVLKSGAGYVPLDPEYPAERVRYVCEDAAVAAVVITPGRSAQLSEGDWKVVVEETIGAGDEPDTNPEPLTDNQNTAYAIYTSGSSGRPKGVLVPHHAIINATENRTGVFPEPIWAYVMLAPLSFDASGAGLYWTLTNGGRLVLPSEDEVRDPRLLAALLREEKGAHFDGVPSQYGVLLETQPDCVADLRCVILAGEALPPALVARHYELAPNTPLFNEYGPTEGTVWSTVHRCEAADAGMTVPIGKPVRGVRVHVLDEAFGLAPIGVPGELCLAGEQVVRGYLNRPELTAERFVPDPYVPGGRMYRTGDLARWRPDGELEFLGRADSQVKVRGFRVELAEIENVLGEHSAVAATAVVVRQHGDAAQLIAYLAPRTGRTLDRAGLESFVRDRLPSYMLPQQYVLLDTLPMTDRGKVDRAALPDPAPDLDRGVGYQEPRTKIEREVALAFAEALGIERVGRHQDFFANGGNSLLIARVGSRLSKAYGVDLPLHSLFTTPTVAGVATTIEVYRKEGYQGLLAKRDPQLLVAESRLDPEITPAGLPMANIADPDQVLVTGATGYLGIFLVEQLLLQTHAHVHCLVRADDPVSAQERLRETAAKFKVDWDERWDERVHAVVGDLAKPLLGTSEDEFDRLGRILDVIYHNGALVNFVYPYTVLKAPNVNGTVEVLRLACRTRAKLVHHVSTIDVLVGSYIPRPFLEIDLPPLPPRVPFSYPQSKWIAEKMVVTARERGLPTTIFRPSIMMGHTETGACHETDYILTALRGFLDLKILPVYTEILNSVTVDFASAALIAASLRPDSIGRIFHIWNTEALPTNETYEWIRSFGYDFDVVPFQEATDRAMRVDPSHPIYPLLPVLFLYTGGDAGLPMEFAAHLALDPASECRNLHQAIAGKGISCPPIDEKFLHNCMNFLLEKGFLPEPQRGGRR</sequence>
<dbReference type="Gene3D" id="3.30.300.30">
    <property type="match status" value="1"/>
</dbReference>
<dbReference type="CDD" id="cd05930">
    <property type="entry name" value="A_NRPS"/>
    <property type="match status" value="1"/>
</dbReference>
<reference evidence="6 7" key="1">
    <citation type="journal article" date="2019" name="Int. J. Syst. Evol. Microbiol.">
        <title>The Global Catalogue of Microorganisms (GCM) 10K type strain sequencing project: providing services to taxonomists for standard genome sequencing and annotation.</title>
        <authorList>
            <consortium name="The Broad Institute Genomics Platform"/>
            <consortium name="The Broad Institute Genome Sequencing Center for Infectious Disease"/>
            <person name="Wu L."/>
            <person name="Ma J."/>
        </authorList>
    </citation>
    <scope>NUCLEOTIDE SEQUENCE [LARGE SCALE GENOMIC DNA]</scope>
    <source>
        <strain evidence="6 7">JCM 14718</strain>
    </source>
</reference>
<dbReference type="InterPro" id="IPR000873">
    <property type="entry name" value="AMP-dep_synth/lig_dom"/>
</dbReference>
<dbReference type="InterPro" id="IPR001242">
    <property type="entry name" value="Condensation_dom"/>
</dbReference>
<dbReference type="Pfam" id="PF00550">
    <property type="entry name" value="PP-binding"/>
    <property type="match status" value="1"/>
</dbReference>
<name>A0ABN2IY51_9ACTN</name>
<evidence type="ECO:0000313" key="7">
    <source>
        <dbReference type="Proteomes" id="UP001500618"/>
    </source>
</evidence>
<dbReference type="Pfam" id="PF13193">
    <property type="entry name" value="AMP-binding_C"/>
    <property type="match status" value="1"/>
</dbReference>
<dbReference type="InterPro" id="IPR025110">
    <property type="entry name" value="AMP-bd_C"/>
</dbReference>
<dbReference type="InterPro" id="IPR010080">
    <property type="entry name" value="Thioester_reductase-like_dom"/>
</dbReference>
<dbReference type="Pfam" id="PF00668">
    <property type="entry name" value="Condensation"/>
    <property type="match status" value="1"/>
</dbReference>
<dbReference type="InterPro" id="IPR036291">
    <property type="entry name" value="NAD(P)-bd_dom_sf"/>
</dbReference>
<comment type="caution">
    <text evidence="6">The sequence shown here is derived from an EMBL/GenBank/DDBJ whole genome shotgun (WGS) entry which is preliminary data.</text>
</comment>
<evidence type="ECO:0000259" key="5">
    <source>
        <dbReference type="PROSITE" id="PS50075"/>
    </source>
</evidence>
<dbReference type="SUPFAM" id="SSF51735">
    <property type="entry name" value="NAD(P)-binding Rossmann-fold domains"/>
    <property type="match status" value="1"/>
</dbReference>
<dbReference type="PANTHER" id="PTHR45527">
    <property type="entry name" value="NONRIBOSOMAL PEPTIDE SYNTHETASE"/>
    <property type="match status" value="1"/>
</dbReference>
<dbReference type="InterPro" id="IPR023213">
    <property type="entry name" value="CAT-like_dom_sf"/>
</dbReference>
<evidence type="ECO:0000256" key="4">
    <source>
        <dbReference type="ARBA" id="ARBA00022598"/>
    </source>
</evidence>
<accession>A0ABN2IY51</accession>
<dbReference type="Gene3D" id="2.30.38.10">
    <property type="entry name" value="Luciferase, Domain 3"/>
    <property type="match status" value="1"/>
</dbReference>
<protein>
    <recommendedName>
        <fullName evidence="5">Carrier domain-containing protein</fullName>
    </recommendedName>
</protein>
<dbReference type="SUPFAM" id="SSF56801">
    <property type="entry name" value="Acetyl-CoA synthetase-like"/>
    <property type="match status" value="1"/>
</dbReference>
<evidence type="ECO:0000256" key="3">
    <source>
        <dbReference type="ARBA" id="ARBA00022553"/>
    </source>
</evidence>
<dbReference type="InterPro" id="IPR036736">
    <property type="entry name" value="ACP-like_sf"/>
</dbReference>
<dbReference type="RefSeq" id="WP_344314748.1">
    <property type="nucleotide sequence ID" value="NZ_BAAANY010000038.1"/>
</dbReference>
<keyword evidence="7" id="KW-1185">Reference proteome</keyword>
<dbReference type="InterPro" id="IPR013120">
    <property type="entry name" value="FAR_NAD-bd"/>
</dbReference>
<keyword evidence="2" id="KW-0596">Phosphopantetheine</keyword>
<evidence type="ECO:0000313" key="6">
    <source>
        <dbReference type="EMBL" id="GAA1714115.1"/>
    </source>
</evidence>
<dbReference type="Gene3D" id="3.40.50.720">
    <property type="entry name" value="NAD(P)-binding Rossmann-like Domain"/>
    <property type="match status" value="1"/>
</dbReference>
<dbReference type="InterPro" id="IPR045851">
    <property type="entry name" value="AMP-bd_C_sf"/>
</dbReference>
<dbReference type="Pfam" id="PF07993">
    <property type="entry name" value="NAD_binding_4"/>
    <property type="match status" value="1"/>
</dbReference>
<dbReference type="PANTHER" id="PTHR45527:SF1">
    <property type="entry name" value="FATTY ACID SYNTHASE"/>
    <property type="match status" value="1"/>
</dbReference>
<dbReference type="PROSITE" id="PS50075">
    <property type="entry name" value="CARRIER"/>
    <property type="match status" value="1"/>
</dbReference>
<dbReference type="Gene3D" id="3.40.50.1820">
    <property type="entry name" value="alpha/beta hydrolase"/>
    <property type="match status" value="1"/>
</dbReference>
<dbReference type="Gene3D" id="3.30.559.10">
    <property type="entry name" value="Chloramphenicol acetyltransferase-like domain"/>
    <property type="match status" value="1"/>
</dbReference>
<dbReference type="SUPFAM" id="SSF47336">
    <property type="entry name" value="ACP-like"/>
    <property type="match status" value="1"/>
</dbReference>
<keyword evidence="3" id="KW-0597">Phosphoprotein</keyword>
<keyword evidence="4" id="KW-0436">Ligase</keyword>
<feature type="domain" description="Carrier" evidence="5">
    <location>
        <begin position="992"/>
        <end position="1067"/>
    </location>
</feature>